<protein>
    <recommendedName>
        <fullName evidence="8">WSC domain-containing protein</fullName>
    </recommendedName>
</protein>
<dbReference type="PANTHER" id="PTHR24269:SF16">
    <property type="entry name" value="PROTEIN SLG1"/>
    <property type="match status" value="1"/>
</dbReference>
<evidence type="ECO:0000256" key="5">
    <source>
        <dbReference type="ARBA" id="ARBA00023136"/>
    </source>
</evidence>
<feature type="domain" description="WSC" evidence="8">
    <location>
        <begin position="247"/>
        <end position="336"/>
    </location>
</feature>
<comment type="caution">
    <text evidence="9">The sequence shown here is derived from an EMBL/GenBank/DDBJ whole genome shotgun (WGS) entry which is preliminary data.</text>
</comment>
<keyword evidence="3" id="KW-0732">Signal</keyword>
<dbReference type="InterPro" id="IPR051836">
    <property type="entry name" value="Kremen_rcpt"/>
</dbReference>
<keyword evidence="4" id="KW-1133">Transmembrane helix</keyword>
<dbReference type="OrthoDB" id="6125540at2759"/>
<feature type="compositionally biased region" description="Basic and acidic residues" evidence="7">
    <location>
        <begin position="860"/>
        <end position="872"/>
    </location>
</feature>
<dbReference type="Pfam" id="PF01822">
    <property type="entry name" value="WSC"/>
    <property type="match status" value="13"/>
</dbReference>
<keyword evidence="5" id="KW-0472">Membrane</keyword>
<feature type="domain" description="WSC" evidence="8">
    <location>
        <begin position="999"/>
        <end position="1089"/>
    </location>
</feature>
<feature type="domain" description="WSC" evidence="8">
    <location>
        <begin position="341"/>
        <end position="431"/>
    </location>
</feature>
<gene>
    <name evidence="9" type="ORF">BOX15_Mlig028452g1</name>
</gene>
<feature type="region of interest" description="Disordered" evidence="7">
    <location>
        <begin position="856"/>
        <end position="898"/>
    </location>
</feature>
<keyword evidence="10" id="KW-1185">Reference proteome</keyword>
<evidence type="ECO:0000313" key="10">
    <source>
        <dbReference type="Proteomes" id="UP000215902"/>
    </source>
</evidence>
<comment type="subcellular location">
    <subcellularLocation>
        <location evidence="1">Membrane</location>
        <topology evidence="1">Single-pass membrane protein</topology>
    </subcellularLocation>
</comment>
<feature type="non-terminal residue" evidence="9">
    <location>
        <position position="1"/>
    </location>
</feature>
<organism evidence="9 10">
    <name type="scientific">Macrostomum lignano</name>
    <dbReference type="NCBI Taxonomy" id="282301"/>
    <lineage>
        <taxon>Eukaryota</taxon>
        <taxon>Metazoa</taxon>
        <taxon>Spiralia</taxon>
        <taxon>Lophotrochozoa</taxon>
        <taxon>Platyhelminthes</taxon>
        <taxon>Rhabditophora</taxon>
        <taxon>Macrostomorpha</taxon>
        <taxon>Macrostomida</taxon>
        <taxon>Macrostomidae</taxon>
        <taxon>Macrostomum</taxon>
    </lineage>
</organism>
<dbReference type="Proteomes" id="UP000215902">
    <property type="component" value="Unassembled WGS sequence"/>
</dbReference>
<feature type="domain" description="WSC" evidence="8">
    <location>
        <begin position="56"/>
        <end position="146"/>
    </location>
</feature>
<keyword evidence="2" id="KW-0812">Transmembrane</keyword>
<evidence type="ECO:0000259" key="8">
    <source>
        <dbReference type="PROSITE" id="PS51212"/>
    </source>
</evidence>
<feature type="domain" description="WSC" evidence="8">
    <location>
        <begin position="1094"/>
        <end position="1184"/>
    </location>
</feature>
<reference evidence="9 10" key="1">
    <citation type="submission" date="2017-06" db="EMBL/GenBank/DDBJ databases">
        <title>A platform for efficient transgenesis in Macrostomum lignano, a flatworm model organism for stem cell research.</title>
        <authorList>
            <person name="Berezikov E."/>
        </authorList>
    </citation>
    <scope>NUCLEOTIDE SEQUENCE [LARGE SCALE GENOMIC DNA]</scope>
    <source>
        <strain evidence="9">DV1</strain>
        <tissue evidence="9">Whole organism</tissue>
    </source>
</reference>
<evidence type="ECO:0000256" key="3">
    <source>
        <dbReference type="ARBA" id="ARBA00022729"/>
    </source>
</evidence>
<feature type="domain" description="WSC" evidence="8">
    <location>
        <begin position="1349"/>
        <end position="1440"/>
    </location>
</feature>
<dbReference type="STRING" id="282301.A0A267FCK8"/>
<evidence type="ECO:0000313" key="9">
    <source>
        <dbReference type="EMBL" id="PAA71520.1"/>
    </source>
</evidence>
<evidence type="ECO:0000256" key="1">
    <source>
        <dbReference type="ARBA" id="ARBA00004167"/>
    </source>
</evidence>
<dbReference type="PROSITE" id="PS51212">
    <property type="entry name" value="WSC"/>
    <property type="match status" value="13"/>
</dbReference>
<feature type="domain" description="WSC" evidence="8">
    <location>
        <begin position="1189"/>
        <end position="1281"/>
    </location>
</feature>
<feature type="domain" description="WSC" evidence="8">
    <location>
        <begin position="904"/>
        <end position="995"/>
    </location>
</feature>
<dbReference type="EMBL" id="NIVC01001159">
    <property type="protein sequence ID" value="PAA71520.1"/>
    <property type="molecule type" value="Genomic_DNA"/>
</dbReference>
<name>A0A267FCK8_9PLAT</name>
<evidence type="ECO:0000256" key="2">
    <source>
        <dbReference type="ARBA" id="ARBA00022692"/>
    </source>
</evidence>
<dbReference type="SMART" id="SM00321">
    <property type="entry name" value="WSC"/>
    <property type="match status" value="13"/>
</dbReference>
<feature type="domain" description="WSC" evidence="8">
    <location>
        <begin position="153"/>
        <end position="242"/>
    </location>
</feature>
<evidence type="ECO:0000256" key="4">
    <source>
        <dbReference type="ARBA" id="ARBA00022989"/>
    </source>
</evidence>
<proteinExistence type="predicted"/>
<dbReference type="GO" id="GO:0005886">
    <property type="term" value="C:plasma membrane"/>
    <property type="evidence" value="ECO:0007669"/>
    <property type="project" value="TreeGrafter"/>
</dbReference>
<evidence type="ECO:0000256" key="6">
    <source>
        <dbReference type="ARBA" id="ARBA00023180"/>
    </source>
</evidence>
<feature type="domain" description="WSC" evidence="8">
    <location>
        <begin position="571"/>
        <end position="662"/>
    </location>
</feature>
<feature type="domain" description="WSC" evidence="8">
    <location>
        <begin position="667"/>
        <end position="757"/>
    </location>
</feature>
<dbReference type="InterPro" id="IPR002889">
    <property type="entry name" value="WSC_carb-bd"/>
</dbReference>
<keyword evidence="6" id="KW-0325">Glycoprotein</keyword>
<accession>A0A267FCK8</accession>
<feature type="domain" description="WSC" evidence="8">
    <location>
        <begin position="474"/>
        <end position="564"/>
    </location>
</feature>
<sequence length="1468" mass="162653">QRFSDTVQRLSLQSSFEAQHQTVLSMRPIVSGLLAAACLLGLFGQTAAETGASPPTYTSIGCYRDTGEHDLPFLMEIKPTTVYRCRDKCRQLRYRYSANQYSDQCWCGNKYGRYGKNADSECPMKCNANKEQLCGGVWHQHIYATGVGEAALSIKPLGCFVDKPDHDLPFLSAGKIDVNSCIKRCTDYGYKYAGLQVGAQCWCGNSHGRYGKASDSECSTPCAANKLQLCGGVWHNLIYETGFTPSERENLGCYIDRGIHDMLEFKAGTISIEYCRRYCYNLGYKYLGVQYASQCFCGNKYGRYGKGAAHTCSMACNGKKDEICGGVWRNNVYATGREAEEFHSIGCYHDKAVRDLPFLSKSGAITLNNCRLECASYGFLYFGVQNSNQCFCGNKYGRYGKAAEGACNKQCIGNKEQTCGGYFLNSIYPTNVEAHMGSDSGSGAQSASDEKESSLIQGVKSDKIGKIVTISQIEMRKFGCYKDRAQRDLPQLAFTGTLSVHYCRWTCRQLKYRYFGLQAISHCFCGNGFGQYGQGDDSKCNFKCGANKDQICGGTWYNSLYATGMSVEAAEMKPLGCYVDKPDRDLPVLGSHCPIISVNKCVTSCADLGFKYAGAQAGAWCYCGNKFGRYGKAVDSNCYVRCHANRRQICGGIWHQHIYETKADITNPENLGCYRDKGIHDLVEMPFSGVISINYCRKLCRELGYRYAGVQYSVQCWCGNKYGRYGKADPSKCNMKCTGHNEQICGGVWHQNIYESGKPAFLFKSMGCYNDKVVRDLPFLAKIGLVTLNNCRQACWRYGFKYFGVQNSNLCYCGDTYNKYGKVDDVRCQKRCLGNKAQICGDLWLNNIYETGIGGNDESDYTRETENEKSEEQTVPDEESTIIDGNTDNEPSIDKDTDTGADTTIQHKGCFVDKKDRDLPDLVFTGTVTIQLCVRLCARRLYRYAGLQAGSQCFCGDSFGRHGHADSEDKCHNRCRGNAQQFCGGAFFNTIYSTGLAWKFTAKGCFKDEAARDLPIVGMSGQISVNRCFRRCRDLGYFYAGVQNSMQCFCGNYYNQYGKAEDSECNAKCRGNPYQTCGGAWRNNIYRTTFEEIHRTAVGCFKDKADHDLPEFVETGLMTVNLCLNRCSELGYKYAGLQEGNTCYCGNSYGRYGKGDPTICFTMCSGNSNQMCGGTHHNLVFETGVTVNEFSSLGTFLDKTTDRDLPFLVRKVKTNLNNCRKLCRRYGFLFFGVQNGNECRCGNSYGRHGQIQDASSGIMNCDGDSSQHCGGSLMQTVYSTGLTKDAIIISEGISSTESITGEVTEIFLGDVTTISSWTTTSTTTNTVIGGTTVISYEYIWTTVGSDAIHQLAFGCFKDSADRDLPTMAETSDAMTVKRCVKLCQDRQFKFVGLQNGKECWCGQQFGKYGPGLQTSCDKDCAGDASMECGGGWHNSVYTTSLENLQGMSNIVVSETTQQTLIGSAPQKK</sequence>
<feature type="domain" description="WSC" evidence="8">
    <location>
        <begin position="762"/>
        <end position="852"/>
    </location>
</feature>
<evidence type="ECO:0000256" key="7">
    <source>
        <dbReference type="SAM" id="MobiDB-lite"/>
    </source>
</evidence>
<dbReference type="PANTHER" id="PTHR24269">
    <property type="entry name" value="KREMEN PROTEIN"/>
    <property type="match status" value="1"/>
</dbReference>